<proteinExistence type="predicted"/>
<gene>
    <name evidence="3" type="ORF">FSZ31_03905</name>
</gene>
<keyword evidence="4" id="KW-1185">Reference proteome</keyword>
<evidence type="ECO:0000259" key="2">
    <source>
        <dbReference type="Pfam" id="PF00487"/>
    </source>
</evidence>
<dbReference type="GO" id="GO:0008610">
    <property type="term" value="P:lipid biosynthetic process"/>
    <property type="evidence" value="ECO:0007669"/>
    <property type="project" value="UniProtKB-ARBA"/>
</dbReference>
<protein>
    <submittedName>
        <fullName evidence="3">Fatty acid desaturase</fullName>
    </submittedName>
</protein>
<dbReference type="PANTHER" id="PTHR19353:SF19">
    <property type="entry name" value="DELTA(5) FATTY ACID DESATURASE C-RELATED"/>
    <property type="match status" value="1"/>
</dbReference>
<feature type="transmembrane region" description="Helical" evidence="1">
    <location>
        <begin position="42"/>
        <end position="63"/>
    </location>
</feature>
<dbReference type="GO" id="GO:0016717">
    <property type="term" value="F:oxidoreductase activity, acting on paired donors, with oxidation of a pair of donors resulting in the reduction of molecular oxygen to two molecules of water"/>
    <property type="evidence" value="ECO:0007669"/>
    <property type="project" value="TreeGrafter"/>
</dbReference>
<sequence>MSANHAAAIRVAPAKVATVRPLDIFARTDWVAVTRVSRWHGIWLIAHAWLVILASIAVTLWLWQLSWPFGLIAAPVTLAIIGGRQLGLAILMHDAAHGLLVRDRRWNNRIGQWLCAAPIGTDLHAYRAYHLIHHRHTQTQADPDLGLSAPFPVTRASLRRKFLRDLTGRTFAKQRLAQFATAFDGDTPAPADATATTDDEPALPDTANLFIRQATLRFLGVQAILLGLSLAITGGVWPFVLWFVALATTFPLFLRVRNIAEHACTPTDSGDPFSHARTTRAGMIARATVAPYWVNFHSEHHLFMGVPCAKLPRVHALLAADHHARMTIAPSYRAVLASVVRP</sequence>
<name>A0A5C6USM9_9SPHN</name>
<dbReference type="PANTHER" id="PTHR19353">
    <property type="entry name" value="FATTY ACID DESATURASE 2"/>
    <property type="match status" value="1"/>
</dbReference>
<evidence type="ECO:0000313" key="3">
    <source>
        <dbReference type="EMBL" id="TXC73878.1"/>
    </source>
</evidence>
<dbReference type="InterPro" id="IPR005804">
    <property type="entry name" value="FA_desaturase_dom"/>
</dbReference>
<keyword evidence="1" id="KW-1133">Transmembrane helix</keyword>
<dbReference type="EMBL" id="VOPY01000001">
    <property type="protein sequence ID" value="TXC73878.1"/>
    <property type="molecule type" value="Genomic_DNA"/>
</dbReference>
<dbReference type="RefSeq" id="WP_147121715.1">
    <property type="nucleotide sequence ID" value="NZ_VOPY01000001.1"/>
</dbReference>
<dbReference type="Proteomes" id="UP000321129">
    <property type="component" value="Unassembled WGS sequence"/>
</dbReference>
<comment type="caution">
    <text evidence="3">The sequence shown here is derived from an EMBL/GenBank/DDBJ whole genome shotgun (WGS) entry which is preliminary data.</text>
</comment>
<dbReference type="CDD" id="cd03510">
    <property type="entry name" value="Rhizobitoxine-FADS-like"/>
    <property type="match status" value="1"/>
</dbReference>
<dbReference type="InterPro" id="IPR012171">
    <property type="entry name" value="Fatty_acid_desaturase"/>
</dbReference>
<dbReference type="GO" id="GO:0016020">
    <property type="term" value="C:membrane"/>
    <property type="evidence" value="ECO:0007669"/>
    <property type="project" value="TreeGrafter"/>
</dbReference>
<evidence type="ECO:0000313" key="4">
    <source>
        <dbReference type="Proteomes" id="UP000321129"/>
    </source>
</evidence>
<feature type="domain" description="Fatty acid desaturase" evidence="2">
    <location>
        <begin position="67"/>
        <end position="320"/>
    </location>
</feature>
<feature type="transmembrane region" description="Helical" evidence="1">
    <location>
        <begin position="69"/>
        <end position="92"/>
    </location>
</feature>
<evidence type="ECO:0000256" key="1">
    <source>
        <dbReference type="SAM" id="Phobius"/>
    </source>
</evidence>
<organism evidence="3 4">
    <name type="scientific">Flavisphingopyxis soli</name>
    <dbReference type="NCBI Taxonomy" id="2601267"/>
    <lineage>
        <taxon>Bacteria</taxon>
        <taxon>Pseudomonadati</taxon>
        <taxon>Pseudomonadota</taxon>
        <taxon>Alphaproteobacteria</taxon>
        <taxon>Sphingomonadales</taxon>
        <taxon>Sphingopyxidaceae</taxon>
        <taxon>Flavisphingopyxis</taxon>
    </lineage>
</organism>
<keyword evidence="1" id="KW-0472">Membrane</keyword>
<reference evidence="3 4" key="1">
    <citation type="submission" date="2019-08" db="EMBL/GenBank/DDBJ databases">
        <title>Sphingorhabdus soil sp. nov., isolated from arctic soil.</title>
        <authorList>
            <person name="Liu Y."/>
        </authorList>
    </citation>
    <scope>NUCLEOTIDE SEQUENCE [LARGE SCALE GENOMIC DNA]</scope>
    <source>
        <strain evidence="3 4">D-2Q-5-6</strain>
    </source>
</reference>
<dbReference type="OrthoDB" id="9792534at2"/>
<keyword evidence="1" id="KW-0812">Transmembrane</keyword>
<dbReference type="AlphaFoldDB" id="A0A5C6USM9"/>
<dbReference type="Pfam" id="PF00487">
    <property type="entry name" value="FA_desaturase"/>
    <property type="match status" value="1"/>
</dbReference>
<accession>A0A5C6USM9</accession>